<reference evidence="1" key="1">
    <citation type="journal article" date="2015" name="Genome Announc.">
        <title>Draft Genome Sequence of Thiostrepton-Producing Streptomyces azureus ATCC 14921.</title>
        <authorList>
            <person name="Sakihara K."/>
            <person name="Maeda J."/>
            <person name="Tashiro K."/>
            <person name="Fujino Y."/>
            <person name="Kuhara S."/>
            <person name="Ohshima T."/>
            <person name="Ogata S."/>
            <person name="Doi K."/>
        </authorList>
    </citation>
    <scope>NUCLEOTIDE SEQUENCE [LARGE SCALE GENOMIC DNA]</scope>
    <source>
        <strain evidence="1">ATCC14921</strain>
    </source>
</reference>
<dbReference type="Proteomes" id="UP000053859">
    <property type="component" value="Unassembled WGS sequence"/>
</dbReference>
<dbReference type="AlphaFoldDB" id="A0A0K8PUJ6"/>
<evidence type="ECO:0000313" key="2">
    <source>
        <dbReference type="Proteomes" id="UP000053859"/>
    </source>
</evidence>
<protein>
    <submittedName>
        <fullName evidence="1">YD repeat protein</fullName>
    </submittedName>
</protein>
<organism evidence="1 2">
    <name type="scientific">Streptomyces azureus</name>
    <dbReference type="NCBI Taxonomy" id="146537"/>
    <lineage>
        <taxon>Bacteria</taxon>
        <taxon>Bacillati</taxon>
        <taxon>Actinomycetota</taxon>
        <taxon>Actinomycetes</taxon>
        <taxon>Kitasatosporales</taxon>
        <taxon>Streptomycetaceae</taxon>
        <taxon>Streptomyces</taxon>
    </lineage>
</organism>
<gene>
    <name evidence="1" type="ORF">SAZU_6414</name>
</gene>
<keyword evidence="2" id="KW-1185">Reference proteome</keyword>
<accession>A0A0K8PUJ6</accession>
<evidence type="ECO:0000313" key="1">
    <source>
        <dbReference type="EMBL" id="GAP51552.1"/>
    </source>
</evidence>
<sequence>MHSGFRPVRREGVPGVATGRTLPAGALARARAKAAPHVQGCGLRVRNDGGQANVTVMFPRVAFE</sequence>
<dbReference type="EMBL" id="DF968375">
    <property type="protein sequence ID" value="GAP51552.1"/>
    <property type="molecule type" value="Genomic_DNA"/>
</dbReference>
<name>A0A0K8PUJ6_STRAJ</name>
<proteinExistence type="predicted"/>